<dbReference type="AlphaFoldDB" id="A0A3M7S8X5"/>
<keyword evidence="2" id="KW-1185">Reference proteome</keyword>
<proteinExistence type="predicted"/>
<evidence type="ECO:0000313" key="2">
    <source>
        <dbReference type="Proteomes" id="UP000276133"/>
    </source>
</evidence>
<gene>
    <name evidence="1" type="ORF">BpHYR1_054148</name>
</gene>
<name>A0A3M7S8X5_BRAPC</name>
<dbReference type="Proteomes" id="UP000276133">
    <property type="component" value="Unassembled WGS sequence"/>
</dbReference>
<evidence type="ECO:0000313" key="1">
    <source>
        <dbReference type="EMBL" id="RNA32212.1"/>
    </source>
</evidence>
<organism evidence="1 2">
    <name type="scientific">Brachionus plicatilis</name>
    <name type="common">Marine rotifer</name>
    <name type="synonym">Brachionus muelleri</name>
    <dbReference type="NCBI Taxonomy" id="10195"/>
    <lineage>
        <taxon>Eukaryota</taxon>
        <taxon>Metazoa</taxon>
        <taxon>Spiralia</taxon>
        <taxon>Gnathifera</taxon>
        <taxon>Rotifera</taxon>
        <taxon>Eurotatoria</taxon>
        <taxon>Monogononta</taxon>
        <taxon>Pseudotrocha</taxon>
        <taxon>Ploima</taxon>
        <taxon>Brachionidae</taxon>
        <taxon>Brachionus</taxon>
    </lineage>
</organism>
<comment type="caution">
    <text evidence="1">The sequence shown here is derived from an EMBL/GenBank/DDBJ whole genome shotgun (WGS) entry which is preliminary data.</text>
</comment>
<sequence>MLDLIDQISAFLCIFIKRFNGERTGNKLIYSQFKFQLISFIYCCLFGYSIKGSVSQDDFSRTSYLKNQIFVIMNSILSSYNTCMKSRLFFKGNSYCPVFETLGANFMYKKLVVHNLIKLPPIRKTGKIYDITFILSNFSLIIKAMCKLIDKYT</sequence>
<reference evidence="1 2" key="1">
    <citation type="journal article" date="2018" name="Sci. Rep.">
        <title>Genomic signatures of local adaptation to the degree of environmental predictability in rotifers.</title>
        <authorList>
            <person name="Franch-Gras L."/>
            <person name="Hahn C."/>
            <person name="Garcia-Roger E.M."/>
            <person name="Carmona M.J."/>
            <person name="Serra M."/>
            <person name="Gomez A."/>
        </authorList>
    </citation>
    <scope>NUCLEOTIDE SEQUENCE [LARGE SCALE GENOMIC DNA]</scope>
    <source>
        <strain evidence="1">HYR1</strain>
    </source>
</reference>
<accession>A0A3M7S8X5</accession>
<protein>
    <submittedName>
        <fullName evidence="1">Uncharacterized protein</fullName>
    </submittedName>
</protein>
<dbReference type="EMBL" id="REGN01001830">
    <property type="protein sequence ID" value="RNA32212.1"/>
    <property type="molecule type" value="Genomic_DNA"/>
</dbReference>